<evidence type="ECO:0000256" key="4">
    <source>
        <dbReference type="ARBA" id="ARBA00023163"/>
    </source>
</evidence>
<dbReference type="PANTHER" id="PTHR30146:SF148">
    <property type="entry name" value="HTH-TYPE TRANSCRIPTIONAL REPRESSOR PURR-RELATED"/>
    <property type="match status" value="1"/>
</dbReference>
<dbReference type="Pfam" id="PF00356">
    <property type="entry name" value="LacI"/>
    <property type="match status" value="1"/>
</dbReference>
<dbReference type="GO" id="GO:0003700">
    <property type="term" value="F:DNA-binding transcription factor activity"/>
    <property type="evidence" value="ECO:0007669"/>
    <property type="project" value="TreeGrafter"/>
</dbReference>
<dbReference type="OrthoDB" id="9784962at2"/>
<sequence precursor="true">MPITLRKVAEAAGVSVSVASRALNGHAKSYRISQGTEERVKHTARQLGFRPNQPARALRLQKTGLIGVVVPDLANPFFASISRAVTLAAESEDYCVIVGDSREDTRHEIRLLKQLQDRQVEALVVCPVGQQYRHLLEIQQHGTPIVLADRTFPHVELTQVTSQHQRGAEKAMRLLTSHGHRVIGVLQGLPGTLPNTQRLQGHRAGLKRVGIAIDPTLIAGHNFNESSGYQATRALLTQRPDITALFALSTPNAMGGLRAAQEMGRKVAQDLSLIAFDDSPYADLMQVPLTTVCQDVEQIGQLAASLIMQALPPHLPPSITRHDVQVRVIQRDSITKVFHS</sequence>
<evidence type="ECO:0000313" key="7">
    <source>
        <dbReference type="Proteomes" id="UP000318017"/>
    </source>
</evidence>
<dbReference type="Proteomes" id="UP000318017">
    <property type="component" value="Chromosome"/>
</dbReference>
<dbReference type="CDD" id="cd01392">
    <property type="entry name" value="HTH_LacI"/>
    <property type="match status" value="1"/>
</dbReference>
<dbReference type="SUPFAM" id="SSF47413">
    <property type="entry name" value="lambda repressor-like DNA-binding domains"/>
    <property type="match status" value="1"/>
</dbReference>
<dbReference type="Pfam" id="PF00532">
    <property type="entry name" value="Peripla_BP_1"/>
    <property type="match status" value="1"/>
</dbReference>
<reference evidence="6 7" key="1">
    <citation type="submission" date="2019-02" db="EMBL/GenBank/DDBJ databases">
        <title>Deep-cultivation of Planctomycetes and their phenomic and genomic characterization uncovers novel biology.</title>
        <authorList>
            <person name="Wiegand S."/>
            <person name="Jogler M."/>
            <person name="Boedeker C."/>
            <person name="Pinto D."/>
            <person name="Vollmers J."/>
            <person name="Rivas-Marin E."/>
            <person name="Kohn T."/>
            <person name="Peeters S.H."/>
            <person name="Heuer A."/>
            <person name="Rast P."/>
            <person name="Oberbeckmann S."/>
            <person name="Bunk B."/>
            <person name="Jeske O."/>
            <person name="Meyerdierks A."/>
            <person name="Storesund J.E."/>
            <person name="Kallscheuer N."/>
            <person name="Luecker S."/>
            <person name="Lage O.M."/>
            <person name="Pohl T."/>
            <person name="Merkel B.J."/>
            <person name="Hornburger P."/>
            <person name="Mueller R.-W."/>
            <person name="Bruemmer F."/>
            <person name="Labrenz M."/>
            <person name="Spormann A.M."/>
            <person name="Op den Camp H."/>
            <person name="Overmann J."/>
            <person name="Amann R."/>
            <person name="Jetten M.S.M."/>
            <person name="Mascher T."/>
            <person name="Medema M.H."/>
            <person name="Devos D.P."/>
            <person name="Kaster A.-K."/>
            <person name="Ovreas L."/>
            <person name="Rohde M."/>
            <person name="Galperin M.Y."/>
            <person name="Jogler C."/>
        </authorList>
    </citation>
    <scope>NUCLEOTIDE SEQUENCE [LARGE SCALE GENOMIC DNA]</scope>
    <source>
        <strain evidence="6 7">Q31a</strain>
    </source>
</reference>
<keyword evidence="2" id="KW-0805">Transcription regulation</keyword>
<dbReference type="RefSeq" id="WP_145082169.1">
    <property type="nucleotide sequence ID" value="NZ_CP036298.1"/>
</dbReference>
<dbReference type="Gene3D" id="1.10.260.40">
    <property type="entry name" value="lambda repressor-like DNA-binding domains"/>
    <property type="match status" value="1"/>
</dbReference>
<dbReference type="InterPro" id="IPR010982">
    <property type="entry name" value="Lambda_DNA-bd_dom_sf"/>
</dbReference>
<proteinExistence type="predicted"/>
<dbReference type="InterPro" id="IPR001761">
    <property type="entry name" value="Peripla_BP/Lac1_sug-bd_dom"/>
</dbReference>
<dbReference type="SUPFAM" id="SSF53822">
    <property type="entry name" value="Periplasmic binding protein-like I"/>
    <property type="match status" value="1"/>
</dbReference>
<evidence type="ECO:0000256" key="1">
    <source>
        <dbReference type="ARBA" id="ARBA00022491"/>
    </source>
</evidence>
<feature type="domain" description="HTH lacI-type" evidence="5">
    <location>
        <begin position="3"/>
        <end position="60"/>
    </location>
</feature>
<dbReference type="CDD" id="cd06267">
    <property type="entry name" value="PBP1_LacI_sugar_binding-like"/>
    <property type="match status" value="1"/>
</dbReference>
<evidence type="ECO:0000259" key="5">
    <source>
        <dbReference type="PROSITE" id="PS50932"/>
    </source>
</evidence>
<dbReference type="PANTHER" id="PTHR30146">
    <property type="entry name" value="LACI-RELATED TRANSCRIPTIONAL REPRESSOR"/>
    <property type="match status" value="1"/>
</dbReference>
<evidence type="ECO:0000313" key="6">
    <source>
        <dbReference type="EMBL" id="QDV26197.1"/>
    </source>
</evidence>
<protein>
    <submittedName>
        <fullName evidence="6">HTH-type transcriptional repressor CytR</fullName>
    </submittedName>
</protein>
<evidence type="ECO:0000256" key="2">
    <source>
        <dbReference type="ARBA" id="ARBA00023015"/>
    </source>
</evidence>
<dbReference type="InterPro" id="IPR028082">
    <property type="entry name" value="Peripla_BP_I"/>
</dbReference>
<accession>A0A518GCC1</accession>
<evidence type="ECO:0000256" key="3">
    <source>
        <dbReference type="ARBA" id="ARBA00023125"/>
    </source>
</evidence>
<dbReference type="PROSITE" id="PS50932">
    <property type="entry name" value="HTH_LACI_2"/>
    <property type="match status" value="1"/>
</dbReference>
<organism evidence="6 7">
    <name type="scientific">Aureliella helgolandensis</name>
    <dbReference type="NCBI Taxonomy" id="2527968"/>
    <lineage>
        <taxon>Bacteria</taxon>
        <taxon>Pseudomonadati</taxon>
        <taxon>Planctomycetota</taxon>
        <taxon>Planctomycetia</taxon>
        <taxon>Pirellulales</taxon>
        <taxon>Pirellulaceae</taxon>
        <taxon>Aureliella</taxon>
    </lineage>
</organism>
<keyword evidence="4" id="KW-0804">Transcription</keyword>
<dbReference type="SMART" id="SM00354">
    <property type="entry name" value="HTH_LACI"/>
    <property type="match status" value="1"/>
</dbReference>
<keyword evidence="3" id="KW-0238">DNA-binding</keyword>
<keyword evidence="1" id="KW-0678">Repressor</keyword>
<dbReference type="Gene3D" id="3.40.50.2300">
    <property type="match status" value="2"/>
</dbReference>
<dbReference type="AlphaFoldDB" id="A0A518GCC1"/>
<dbReference type="InterPro" id="IPR000843">
    <property type="entry name" value="HTH_LacI"/>
</dbReference>
<gene>
    <name evidence="6" type="primary">cytR</name>
    <name evidence="6" type="ORF">Q31a_45690</name>
</gene>
<keyword evidence="7" id="KW-1185">Reference proteome</keyword>
<dbReference type="EMBL" id="CP036298">
    <property type="protein sequence ID" value="QDV26197.1"/>
    <property type="molecule type" value="Genomic_DNA"/>
</dbReference>
<name>A0A518GCC1_9BACT</name>
<dbReference type="GO" id="GO:0000976">
    <property type="term" value="F:transcription cis-regulatory region binding"/>
    <property type="evidence" value="ECO:0007669"/>
    <property type="project" value="TreeGrafter"/>
</dbReference>
<dbReference type="KEGG" id="ahel:Q31a_45690"/>